<dbReference type="PROSITE" id="PS51819">
    <property type="entry name" value="VOC"/>
    <property type="match status" value="1"/>
</dbReference>
<accession>A0ABW2S575</accession>
<dbReference type="PANTHER" id="PTHR36503">
    <property type="entry name" value="BLR2520 PROTEIN"/>
    <property type="match status" value="1"/>
</dbReference>
<gene>
    <name evidence="2" type="ORF">ACFQS9_25595</name>
</gene>
<reference evidence="3" key="1">
    <citation type="journal article" date="2019" name="Int. J. Syst. Evol. Microbiol.">
        <title>The Global Catalogue of Microorganisms (GCM) 10K type strain sequencing project: providing services to taxonomists for standard genome sequencing and annotation.</title>
        <authorList>
            <consortium name="The Broad Institute Genomics Platform"/>
            <consortium name="The Broad Institute Genome Sequencing Center for Infectious Disease"/>
            <person name="Wu L."/>
            <person name="Ma J."/>
        </authorList>
    </citation>
    <scope>NUCLEOTIDE SEQUENCE [LARGE SCALE GENOMIC DNA]</scope>
    <source>
        <strain evidence="3">ICMP 19430</strain>
    </source>
</reference>
<organism evidence="2 3">
    <name type="scientific">Rhodococcus daqingensis</name>
    <dbReference type="NCBI Taxonomy" id="2479363"/>
    <lineage>
        <taxon>Bacteria</taxon>
        <taxon>Bacillati</taxon>
        <taxon>Actinomycetota</taxon>
        <taxon>Actinomycetes</taxon>
        <taxon>Mycobacteriales</taxon>
        <taxon>Nocardiaceae</taxon>
        <taxon>Rhodococcus</taxon>
    </lineage>
</organism>
<dbReference type="Proteomes" id="UP001596484">
    <property type="component" value="Unassembled WGS sequence"/>
</dbReference>
<proteinExistence type="predicted"/>
<feature type="domain" description="VOC" evidence="1">
    <location>
        <begin position="4"/>
        <end position="131"/>
    </location>
</feature>
<dbReference type="SUPFAM" id="SSF54593">
    <property type="entry name" value="Glyoxalase/Bleomycin resistance protein/Dihydroxybiphenyl dioxygenase"/>
    <property type="match status" value="1"/>
</dbReference>
<dbReference type="Pfam" id="PF00903">
    <property type="entry name" value="Glyoxalase"/>
    <property type="match status" value="1"/>
</dbReference>
<evidence type="ECO:0000313" key="3">
    <source>
        <dbReference type="Proteomes" id="UP001596484"/>
    </source>
</evidence>
<dbReference type="InterPro" id="IPR004360">
    <property type="entry name" value="Glyas_Fos-R_dOase_dom"/>
</dbReference>
<dbReference type="RefSeq" id="WP_378409350.1">
    <property type="nucleotide sequence ID" value="NZ_JBHTCS010000030.1"/>
</dbReference>
<comment type="caution">
    <text evidence="2">The sequence shown here is derived from an EMBL/GenBank/DDBJ whole genome shotgun (WGS) entry which is preliminary data.</text>
</comment>
<evidence type="ECO:0000259" key="1">
    <source>
        <dbReference type="PROSITE" id="PS51819"/>
    </source>
</evidence>
<protein>
    <submittedName>
        <fullName evidence="2">VOC family protein</fullName>
    </submittedName>
</protein>
<dbReference type="EMBL" id="JBHTCS010000030">
    <property type="protein sequence ID" value="MFC7451275.1"/>
    <property type="molecule type" value="Genomic_DNA"/>
</dbReference>
<dbReference type="InterPro" id="IPR037523">
    <property type="entry name" value="VOC_core"/>
</dbReference>
<sequence>MKQHLSVLTLGVADLPRAHAFYVGGLGWTPTLYVPGEVLFLQVGHGVVLSLWSADEMAREAGPTAPVVGEQGRAPVTLGHNVGSPGEVDEVLAAAARAGGSVLVAGARRAWGGYSGYFADPDGYRWEIAHNQGLVVHEDGRVAIGEADPAGPGDD</sequence>
<evidence type="ECO:0000313" key="2">
    <source>
        <dbReference type="EMBL" id="MFC7451275.1"/>
    </source>
</evidence>
<dbReference type="PANTHER" id="PTHR36503:SF1">
    <property type="entry name" value="BLR2520 PROTEIN"/>
    <property type="match status" value="1"/>
</dbReference>
<dbReference type="Gene3D" id="3.10.180.10">
    <property type="entry name" value="2,3-Dihydroxybiphenyl 1,2-Dioxygenase, domain 1"/>
    <property type="match status" value="1"/>
</dbReference>
<dbReference type="InterPro" id="IPR029068">
    <property type="entry name" value="Glyas_Bleomycin-R_OHBP_Dase"/>
</dbReference>
<keyword evidence="3" id="KW-1185">Reference proteome</keyword>
<name>A0ABW2S575_9NOCA</name>